<evidence type="ECO:0000313" key="2">
    <source>
        <dbReference type="EMBL" id="SFU60429.1"/>
    </source>
</evidence>
<feature type="domain" description="HTH cro/C1-type" evidence="1">
    <location>
        <begin position="11"/>
        <end position="66"/>
    </location>
</feature>
<dbReference type="Gene3D" id="1.10.260.40">
    <property type="entry name" value="lambda repressor-like DNA-binding domains"/>
    <property type="match status" value="1"/>
</dbReference>
<dbReference type="SUPFAM" id="SSF47413">
    <property type="entry name" value="lambda repressor-like DNA-binding domains"/>
    <property type="match status" value="1"/>
</dbReference>
<dbReference type="GO" id="GO:0003677">
    <property type="term" value="F:DNA binding"/>
    <property type="evidence" value="ECO:0007669"/>
    <property type="project" value="InterPro"/>
</dbReference>
<dbReference type="InterPro" id="IPR001387">
    <property type="entry name" value="Cro/C1-type_HTH"/>
</dbReference>
<dbReference type="PROSITE" id="PS50943">
    <property type="entry name" value="HTH_CROC1"/>
    <property type="match status" value="1"/>
</dbReference>
<evidence type="ECO:0000313" key="3">
    <source>
        <dbReference type="Proteomes" id="UP000182649"/>
    </source>
</evidence>
<dbReference type="InterPro" id="IPR010982">
    <property type="entry name" value="Lambda_DNA-bd_dom_sf"/>
</dbReference>
<dbReference type="CDD" id="cd00093">
    <property type="entry name" value="HTH_XRE"/>
    <property type="match status" value="1"/>
</dbReference>
<dbReference type="Proteomes" id="UP000182649">
    <property type="component" value="Unassembled WGS sequence"/>
</dbReference>
<protein>
    <submittedName>
        <fullName evidence="2">Helix-turn-helix</fullName>
    </submittedName>
</protein>
<dbReference type="Pfam" id="PF01381">
    <property type="entry name" value="HTH_3"/>
    <property type="match status" value="1"/>
</dbReference>
<reference evidence="2 3" key="1">
    <citation type="submission" date="2016-10" db="EMBL/GenBank/DDBJ databases">
        <authorList>
            <person name="de Groot N.N."/>
        </authorList>
    </citation>
    <scope>NUCLEOTIDE SEQUENCE [LARGE SCALE GENOMIC DNA]</scope>
    <source>
        <strain evidence="2 3">Nl14</strain>
    </source>
</reference>
<dbReference type="EMBL" id="FPBZ01000009">
    <property type="protein sequence ID" value="SFU60429.1"/>
    <property type="molecule type" value="Genomic_DNA"/>
</dbReference>
<name>A0A1I7HIN4_9PROT</name>
<evidence type="ECO:0000259" key="1">
    <source>
        <dbReference type="PROSITE" id="PS50943"/>
    </source>
</evidence>
<sequence length="116" mass="13130">MIGQEKFGAFIRRKRKEKELGLREMAKMIGVSPTYLSKCERDEFAPPAEDRVREIAKIIDCDVDDLLARAGRVSTDISDIIKRHPVELAALLRTTNGMTGEDISRLAREAQKSKEK</sequence>
<accession>A0A1I7HIN4</accession>
<proteinExistence type="predicted"/>
<dbReference type="SMART" id="SM00530">
    <property type="entry name" value="HTH_XRE"/>
    <property type="match status" value="1"/>
</dbReference>
<dbReference type="AlphaFoldDB" id="A0A1I7HIN4"/>
<dbReference type="RefSeq" id="WP_074974955.1">
    <property type="nucleotide sequence ID" value="NZ_FPBZ01000009.1"/>
</dbReference>
<gene>
    <name evidence="2" type="ORF">SAMN05216417_10998</name>
</gene>
<organism evidence="2 3">
    <name type="scientific">Nitrosospira multiformis</name>
    <dbReference type="NCBI Taxonomy" id="1231"/>
    <lineage>
        <taxon>Bacteria</taxon>
        <taxon>Pseudomonadati</taxon>
        <taxon>Pseudomonadota</taxon>
        <taxon>Betaproteobacteria</taxon>
        <taxon>Nitrosomonadales</taxon>
        <taxon>Nitrosomonadaceae</taxon>
        <taxon>Nitrosospira</taxon>
    </lineage>
</organism>